<organism evidence="11 12">
    <name type="scientific">Bos indicus</name>
    <name type="common">Zebu</name>
    <dbReference type="NCBI Taxonomy" id="9915"/>
    <lineage>
        <taxon>Eukaryota</taxon>
        <taxon>Metazoa</taxon>
        <taxon>Chordata</taxon>
        <taxon>Craniata</taxon>
        <taxon>Vertebrata</taxon>
        <taxon>Euteleostomi</taxon>
        <taxon>Mammalia</taxon>
        <taxon>Eutheria</taxon>
        <taxon>Laurasiatheria</taxon>
        <taxon>Artiodactyla</taxon>
        <taxon>Ruminantia</taxon>
        <taxon>Pecora</taxon>
        <taxon>Bovidae</taxon>
        <taxon>Bovinae</taxon>
        <taxon>Bos</taxon>
    </lineage>
</organism>
<sequence>MARPPPLGELPPGYTPPARPATPQILAGSLKAPLWLRAYFQGLLFSLGCGIQRHCGKVLFLGLLAFGALALGLRVAIIETDLEQLWVEVGSRVSQELEYTKEKLGEEAAYTSQMLIQTPRQEGENVLTPEALDLHLQAALTASKVQVSLYGKSWDLNKICYKSGVPLIENGMIERMIEKLFPCVILTPLDCFWEGAKLQGGSAYLPGRPDIQWTNLDPEQLLAELGPFASLEGFRELLDKAQAPNVAQELSGGCHGFSHKFMHWQEELLLGGMARDPQGQLLRAEALQSTFLLMSPRQLYEHFRGDYQTHDIGWSEEQAGTVLQAWQRRFVQLAQEALPENASQQIHAFSSTTLDDILHAFSEVSAARVVGGYLLMLAYACVTMLRWDCAQSQGAVGLAGVLLVALAVASGLGLCALLGIAFNAATTQVLPFLALGIGVDDIFLLAHAFTEAPPGSPLQERTGECLRRTGTSVTLTSINNMVAFFMAALVPIPALRAFSLQAAIVVGCNFAAVMLVFPAVLSLDLRRRHCRRLDVLCCFSSPCSARVIQILPQELGNGTVPVGVAHLTATVQAFAHCEASSQHVVTILPPQAQLVPPPSDPLGSELFSPGGSTRDLLGQEEGTGQKAACKSLPCARWNLAHFARSQFAPLLLQSHTKLSRLSPQAVVLVLFGALLGLSLYGATLVQDGLALTDVVPRGTKEHAFLSAQLRYFSLYEVALVTQGGFDYAHSQRALFDLHQRFSSLKAVLPPPATQAPRTWLHYYRSWLQGIQAAFDQDWASGRITRHSYRNGSEDGALAYKLLVQTGDAQEPLDFSQLTTKKLVDKEGLIPPELFYMGLTVWVSSDPLGLAASQANFYPPPPEWLHDKYDTTGENLRIPAAQPLEFAQFPFLLRGLQKTADFVEAIEGARAACAEASQAGVHAYPSGSPFLFWEQYLGLRRCFLLAVCILLLCTFLVCALLLLNPWTAALIVLVLAMMTVELFGIMGFLGIKLSAIPVVILVASIGIGVEFTVHVALGFLTAQGSRNLRAARALERTFAPVTDGAISTLLGLLMLAGSNFDFIVRYFFVVLTILTLLGLLHGLVLLPVLLSILGPPPEVVQMYKESAEVLSPPAPQGGGLRWGVPSTLPQSFARVTTSMTVALHPPPLPGAYIHPASEEPTWSPAATPAANGPSNLGPRGLCPATG</sequence>
<dbReference type="Pfam" id="PF12349">
    <property type="entry name" value="Sterol-sensing"/>
    <property type="match status" value="1"/>
</dbReference>
<dbReference type="InterPro" id="IPR004766">
    <property type="entry name" value="TM_rcpt_patched"/>
</dbReference>
<feature type="transmembrane region" description="Helical" evidence="9">
    <location>
        <begin position="994"/>
        <end position="1019"/>
    </location>
</feature>
<evidence type="ECO:0000256" key="8">
    <source>
        <dbReference type="SAM" id="MobiDB-lite"/>
    </source>
</evidence>
<keyword evidence="11" id="KW-1185">Reference proteome</keyword>
<dbReference type="NCBIfam" id="TIGR00918">
    <property type="entry name" value="2A060602"/>
    <property type="match status" value="1"/>
</dbReference>
<name>A0A6P5B8D2_BOSIN</name>
<evidence type="ECO:0000256" key="3">
    <source>
        <dbReference type="ARBA" id="ARBA00022692"/>
    </source>
</evidence>
<evidence type="ECO:0000313" key="11">
    <source>
        <dbReference type="Proteomes" id="UP001652663"/>
    </source>
</evidence>
<comment type="similarity">
    <text evidence="2">Belongs to the patched family.</text>
</comment>
<reference evidence="12" key="1">
    <citation type="submission" date="2025-08" db="UniProtKB">
        <authorList>
            <consortium name="RefSeq"/>
        </authorList>
    </citation>
    <scope>IDENTIFICATION</scope>
    <source>
        <tissue evidence="12">Blood</tissue>
    </source>
</reference>
<dbReference type="InterPro" id="IPR053958">
    <property type="entry name" value="HMGCR/SNAP/NPC1-like_SSD"/>
</dbReference>
<feature type="transmembrane region" description="Helical" evidence="9">
    <location>
        <begin position="397"/>
        <end position="422"/>
    </location>
</feature>
<feature type="transmembrane region" description="Helical" evidence="9">
    <location>
        <begin position="470"/>
        <end position="492"/>
    </location>
</feature>
<keyword evidence="3 9" id="KW-0812">Transmembrane</keyword>
<proteinExistence type="inferred from homology"/>
<dbReference type="GeneID" id="109556373"/>
<dbReference type="AlphaFoldDB" id="A0A6P5B8D2"/>
<dbReference type="GO" id="GO:0045879">
    <property type="term" value="P:negative regulation of smoothened signaling pathway"/>
    <property type="evidence" value="ECO:0007669"/>
    <property type="project" value="TreeGrafter"/>
</dbReference>
<dbReference type="InterPro" id="IPR000731">
    <property type="entry name" value="SSD"/>
</dbReference>
<feature type="transmembrane region" description="Helical" evidence="9">
    <location>
        <begin position="1065"/>
        <end position="1092"/>
    </location>
</feature>
<evidence type="ECO:0000256" key="9">
    <source>
        <dbReference type="SAM" id="Phobius"/>
    </source>
</evidence>
<evidence type="ECO:0000259" key="10">
    <source>
        <dbReference type="PROSITE" id="PS50156"/>
    </source>
</evidence>
<feature type="transmembrane region" description="Helical" evidence="9">
    <location>
        <begin position="1040"/>
        <end position="1059"/>
    </location>
</feature>
<evidence type="ECO:0000256" key="6">
    <source>
        <dbReference type="ARBA" id="ARBA00023170"/>
    </source>
</evidence>
<evidence type="ECO:0000256" key="1">
    <source>
        <dbReference type="ARBA" id="ARBA00004141"/>
    </source>
</evidence>
<keyword evidence="4 9" id="KW-1133">Transmembrane helix</keyword>
<gene>
    <name evidence="12" type="primary">PTCH2</name>
</gene>
<comment type="subcellular location">
    <subcellularLocation>
        <location evidence="1">Membrane</location>
        <topology evidence="1">Multi-pass membrane protein</topology>
    </subcellularLocation>
</comment>
<dbReference type="SUPFAM" id="SSF82866">
    <property type="entry name" value="Multidrug efflux transporter AcrB transmembrane domain"/>
    <property type="match status" value="2"/>
</dbReference>
<keyword evidence="5 9" id="KW-0472">Membrane</keyword>
<evidence type="ECO:0000256" key="4">
    <source>
        <dbReference type="ARBA" id="ARBA00022989"/>
    </source>
</evidence>
<dbReference type="PROSITE" id="PS50156">
    <property type="entry name" value="SSD"/>
    <property type="match status" value="1"/>
</dbReference>
<dbReference type="PANTHER" id="PTHR46022:SF3">
    <property type="entry name" value="PROTEIN PATCHED HOMOLOG 2"/>
    <property type="match status" value="1"/>
</dbReference>
<dbReference type="GO" id="GO:0097108">
    <property type="term" value="F:hedgehog family protein binding"/>
    <property type="evidence" value="ECO:0007669"/>
    <property type="project" value="TreeGrafter"/>
</dbReference>
<feature type="transmembrane region" description="Helical" evidence="9">
    <location>
        <begin position="665"/>
        <end position="685"/>
    </location>
</feature>
<evidence type="ECO:0000256" key="7">
    <source>
        <dbReference type="ARBA" id="ARBA00023180"/>
    </source>
</evidence>
<keyword evidence="6" id="KW-0675">Receptor</keyword>
<evidence type="ECO:0000256" key="2">
    <source>
        <dbReference type="ARBA" id="ARBA00005585"/>
    </source>
</evidence>
<feature type="transmembrane region" description="Helical" evidence="9">
    <location>
        <begin position="366"/>
        <end position="385"/>
    </location>
</feature>
<feature type="domain" description="SSD" evidence="10">
    <location>
        <begin position="365"/>
        <end position="523"/>
    </location>
</feature>
<dbReference type="Gene3D" id="1.20.1640.10">
    <property type="entry name" value="Multidrug efflux transporter AcrB transmembrane domain"/>
    <property type="match status" value="2"/>
</dbReference>
<accession>A0A6P5B8D2</accession>
<feature type="transmembrane region" description="Helical" evidence="9">
    <location>
        <begin position="942"/>
        <end position="962"/>
    </location>
</feature>
<dbReference type="GO" id="GO:0008158">
    <property type="term" value="F:hedgehog receptor activity"/>
    <property type="evidence" value="ECO:0007669"/>
    <property type="project" value="InterPro"/>
</dbReference>
<evidence type="ECO:0000313" key="12">
    <source>
        <dbReference type="RefSeq" id="XP_019813156.1"/>
    </source>
</evidence>
<feature type="region of interest" description="Disordered" evidence="8">
    <location>
        <begin position="1159"/>
        <end position="1185"/>
    </location>
</feature>
<dbReference type="CTD" id="8643"/>
<dbReference type="FunFam" id="1.20.1640.10:FF:000007">
    <property type="entry name" value="Protein patched homolog 1"/>
    <property type="match status" value="1"/>
</dbReference>
<dbReference type="GO" id="GO:0005119">
    <property type="term" value="F:smoothened binding"/>
    <property type="evidence" value="ECO:0007669"/>
    <property type="project" value="TreeGrafter"/>
</dbReference>
<feature type="transmembrane region" description="Helical" evidence="9">
    <location>
        <begin position="969"/>
        <end position="988"/>
    </location>
</feature>
<keyword evidence="7" id="KW-0325">Glycoprotein</keyword>
<feature type="transmembrane region" description="Helical" evidence="9">
    <location>
        <begin position="498"/>
        <end position="523"/>
    </location>
</feature>
<protein>
    <submittedName>
        <fullName evidence="12">Protein patched homolog 2 isoform X5</fullName>
    </submittedName>
</protein>
<dbReference type="FunFam" id="1.20.1640.10:FF:000003">
    <property type="entry name" value="protein patched homolog 1"/>
    <property type="match status" value="1"/>
</dbReference>
<dbReference type="PANTHER" id="PTHR46022">
    <property type="entry name" value="PROTEIN PATCHED"/>
    <property type="match status" value="1"/>
</dbReference>
<dbReference type="Proteomes" id="UP001652663">
    <property type="component" value="Chromosome 3"/>
</dbReference>
<evidence type="ECO:0000256" key="5">
    <source>
        <dbReference type="ARBA" id="ARBA00023136"/>
    </source>
</evidence>
<feature type="transmembrane region" description="Helical" evidence="9">
    <location>
        <begin position="428"/>
        <end position="449"/>
    </location>
</feature>
<dbReference type="GO" id="GO:0005886">
    <property type="term" value="C:plasma membrane"/>
    <property type="evidence" value="ECO:0007669"/>
    <property type="project" value="TreeGrafter"/>
</dbReference>
<dbReference type="RefSeq" id="XP_019813156.1">
    <property type="nucleotide sequence ID" value="XM_019957597.2"/>
</dbReference>